<dbReference type="InterPro" id="IPR039672">
    <property type="entry name" value="MFS_2"/>
</dbReference>
<feature type="transmembrane region" description="Helical" evidence="9">
    <location>
        <begin position="39"/>
        <end position="57"/>
    </location>
</feature>
<feature type="transmembrane region" description="Helical" evidence="9">
    <location>
        <begin position="181"/>
        <end position="201"/>
    </location>
</feature>
<feature type="transmembrane region" description="Helical" evidence="9">
    <location>
        <begin position="349"/>
        <end position="370"/>
    </location>
</feature>
<feature type="transmembrane region" description="Helical" evidence="9">
    <location>
        <begin position="377"/>
        <end position="395"/>
    </location>
</feature>
<feature type="transmembrane region" description="Helical" evidence="9">
    <location>
        <begin position="78"/>
        <end position="97"/>
    </location>
</feature>
<keyword evidence="5 9" id="KW-0812">Transmembrane</keyword>
<evidence type="ECO:0000256" key="3">
    <source>
        <dbReference type="ARBA" id="ARBA00022448"/>
    </source>
</evidence>
<dbReference type="PANTHER" id="PTHR11328:SF24">
    <property type="entry name" value="MAJOR FACILITATOR SUPERFAMILY (MFS) PROFILE DOMAIN-CONTAINING PROTEIN"/>
    <property type="match status" value="1"/>
</dbReference>
<dbReference type="PANTHER" id="PTHR11328">
    <property type="entry name" value="MAJOR FACILITATOR SUPERFAMILY DOMAIN-CONTAINING PROTEIN"/>
    <property type="match status" value="1"/>
</dbReference>
<proteinExistence type="inferred from homology"/>
<dbReference type="Pfam" id="PF13347">
    <property type="entry name" value="MFS_2"/>
    <property type="match status" value="2"/>
</dbReference>
<comment type="similarity">
    <text evidence="2">Belongs to the sodium:galactoside symporter (TC 2.A.2) family.</text>
</comment>
<dbReference type="PROSITE" id="PS00872">
    <property type="entry name" value="NA_GALACTOSIDE_SYMP"/>
    <property type="match status" value="1"/>
</dbReference>
<reference evidence="10 11" key="1">
    <citation type="submission" date="2014-12" db="EMBL/GenBank/DDBJ databases">
        <title>Genome sequencing of Alteromonas marina AD001.</title>
        <authorList>
            <person name="Adrian T.G.S."/>
            <person name="Chan K.G."/>
        </authorList>
    </citation>
    <scope>NUCLEOTIDE SEQUENCE [LARGE SCALE GENOMIC DNA]</scope>
    <source>
        <strain evidence="10 11">AD001</strain>
    </source>
</reference>
<accession>A0A0B3Z0R6</accession>
<evidence type="ECO:0000313" key="11">
    <source>
        <dbReference type="Proteomes" id="UP000031197"/>
    </source>
</evidence>
<dbReference type="Gene3D" id="1.20.1250.20">
    <property type="entry name" value="MFS general substrate transporter like domains"/>
    <property type="match status" value="2"/>
</dbReference>
<gene>
    <name evidence="10" type="ORF">RJ41_12450</name>
</gene>
<feature type="transmembrane region" description="Helical" evidence="9">
    <location>
        <begin position="401"/>
        <end position="422"/>
    </location>
</feature>
<evidence type="ECO:0000256" key="2">
    <source>
        <dbReference type="ARBA" id="ARBA00009617"/>
    </source>
</evidence>
<evidence type="ECO:0000256" key="8">
    <source>
        <dbReference type="SAM" id="MobiDB-lite"/>
    </source>
</evidence>
<dbReference type="GO" id="GO:0005886">
    <property type="term" value="C:plasma membrane"/>
    <property type="evidence" value="ECO:0007669"/>
    <property type="project" value="UniProtKB-SubCell"/>
</dbReference>
<evidence type="ECO:0000313" key="10">
    <source>
        <dbReference type="EMBL" id="KHT50600.1"/>
    </source>
</evidence>
<evidence type="ECO:0000256" key="9">
    <source>
        <dbReference type="SAM" id="Phobius"/>
    </source>
</evidence>
<dbReference type="GO" id="GO:0015293">
    <property type="term" value="F:symporter activity"/>
    <property type="evidence" value="ECO:0007669"/>
    <property type="project" value="InterPro"/>
</dbReference>
<keyword evidence="4" id="KW-1003">Cell membrane</keyword>
<evidence type="ECO:0000256" key="6">
    <source>
        <dbReference type="ARBA" id="ARBA00022989"/>
    </source>
</evidence>
<dbReference type="InterPro" id="IPR036259">
    <property type="entry name" value="MFS_trans_sf"/>
</dbReference>
<dbReference type="GO" id="GO:0006814">
    <property type="term" value="P:sodium ion transport"/>
    <property type="evidence" value="ECO:0007669"/>
    <property type="project" value="InterPro"/>
</dbReference>
<feature type="transmembrane region" description="Helical" evidence="9">
    <location>
        <begin position="443"/>
        <end position="470"/>
    </location>
</feature>
<comment type="caution">
    <text evidence="10">The sequence shown here is derived from an EMBL/GenBank/DDBJ whole genome shotgun (WGS) entry which is preliminary data.</text>
</comment>
<evidence type="ECO:0000256" key="4">
    <source>
        <dbReference type="ARBA" id="ARBA00022475"/>
    </source>
</evidence>
<feature type="transmembrane region" description="Helical" evidence="9">
    <location>
        <begin position="148"/>
        <end position="169"/>
    </location>
</feature>
<sequence>MNHKLTLKEKVGYGMGDAAANLVWRGALAYLAVFYTDTFGITAAAAAMLFLVVRLSDGVTDIIMGMIADRTQTKMGKFRPWILGSTPFLGLFMVLCFTTPDLSYSGKLIYAYLTYIGLTLAYTVNNVPYSALMGVMTSDDRERTSLSGFRFAGAFFGGLLVMGCLPMLVDMLGQGNTAVGYQYTMWLFATLLVILMCVTVFTTKERVTLQQVSKPQDTKLDSPKTETGSQVAPAPRSLTSELIDLGKQLPLILVPLSAITAFFYYRDVLTGAIFITVIALTTIAVKRLTRRPEAENTRSQQDIIDLLSNKPWLILLGMGFLTMMFNGIKYGVIAYYFKYYMGNELLTGYFFISLLVVSIFGALATSKLAAVFGRKKLFIIALLASSVLTSGIYFVPQKSVSAIFILGCSAEFFAAILPTLFFSMLGDSADYSEYKTGRRATGLVYSAGSFVQKTGGGFAGALVLLVLGSYGYNGLDINTINQTLPGMKSLMSWIPALFGFAGAALICLYPLNDEKQKEVTQALLSRRSEQPSISA</sequence>
<dbReference type="GO" id="GO:0008643">
    <property type="term" value="P:carbohydrate transport"/>
    <property type="evidence" value="ECO:0007669"/>
    <property type="project" value="InterPro"/>
</dbReference>
<evidence type="ECO:0000256" key="7">
    <source>
        <dbReference type="ARBA" id="ARBA00023136"/>
    </source>
</evidence>
<organism evidence="10 11">
    <name type="scientific">Alteromonas marina</name>
    <dbReference type="NCBI Taxonomy" id="203795"/>
    <lineage>
        <taxon>Bacteria</taxon>
        <taxon>Pseudomonadati</taxon>
        <taxon>Pseudomonadota</taxon>
        <taxon>Gammaproteobacteria</taxon>
        <taxon>Alteromonadales</taxon>
        <taxon>Alteromonadaceae</taxon>
        <taxon>Alteromonas/Salinimonas group</taxon>
        <taxon>Alteromonas</taxon>
    </lineage>
</organism>
<feature type="region of interest" description="Disordered" evidence="8">
    <location>
        <begin position="212"/>
        <end position="232"/>
    </location>
</feature>
<evidence type="ECO:0000256" key="1">
    <source>
        <dbReference type="ARBA" id="ARBA00004651"/>
    </source>
</evidence>
<evidence type="ECO:0000256" key="5">
    <source>
        <dbReference type="ARBA" id="ARBA00022692"/>
    </source>
</evidence>
<keyword evidence="3" id="KW-0813">Transport</keyword>
<protein>
    <submittedName>
        <fullName evidence="10">Major facilitator transporter</fullName>
    </submittedName>
</protein>
<dbReference type="Proteomes" id="UP000031197">
    <property type="component" value="Unassembled WGS sequence"/>
</dbReference>
<feature type="transmembrane region" description="Helical" evidence="9">
    <location>
        <begin position="271"/>
        <end position="289"/>
    </location>
</feature>
<feature type="transmembrane region" description="Helical" evidence="9">
    <location>
        <begin position="490"/>
        <end position="511"/>
    </location>
</feature>
<dbReference type="SUPFAM" id="SSF103473">
    <property type="entry name" value="MFS general substrate transporter"/>
    <property type="match status" value="1"/>
</dbReference>
<keyword evidence="11" id="KW-1185">Reference proteome</keyword>
<dbReference type="EMBL" id="JWLW01000023">
    <property type="protein sequence ID" value="KHT50600.1"/>
    <property type="molecule type" value="Genomic_DNA"/>
</dbReference>
<dbReference type="AlphaFoldDB" id="A0A0B3Z0R6"/>
<dbReference type="RefSeq" id="WP_039221283.1">
    <property type="nucleotide sequence ID" value="NZ_JWLW01000023.1"/>
</dbReference>
<dbReference type="CDD" id="cd17332">
    <property type="entry name" value="MFS_MelB_like"/>
    <property type="match status" value="1"/>
</dbReference>
<dbReference type="OrthoDB" id="181905at2"/>
<feature type="transmembrane region" description="Helical" evidence="9">
    <location>
        <begin position="312"/>
        <end position="337"/>
    </location>
</feature>
<name>A0A0B3Z0R6_9ALTE</name>
<feature type="transmembrane region" description="Helical" evidence="9">
    <location>
        <begin position="109"/>
        <end position="127"/>
    </location>
</feature>
<keyword evidence="6 9" id="KW-1133">Transmembrane helix</keyword>
<comment type="subcellular location">
    <subcellularLocation>
        <location evidence="1">Cell membrane</location>
        <topology evidence="1">Multi-pass membrane protein</topology>
    </subcellularLocation>
</comment>
<dbReference type="InterPro" id="IPR018043">
    <property type="entry name" value="Na/Gal_symport_CS"/>
</dbReference>
<keyword evidence="7 9" id="KW-0472">Membrane</keyword>